<accession>A0A6A1VJW1</accession>
<evidence type="ECO:0000313" key="1">
    <source>
        <dbReference type="EMBL" id="KAB1213189.1"/>
    </source>
</evidence>
<reference evidence="1 2" key="1">
    <citation type="journal article" date="2019" name="Plant Biotechnol. J.">
        <title>The red bayberry genome and genetic basis of sex determination.</title>
        <authorList>
            <person name="Jia H.M."/>
            <person name="Jia H.J."/>
            <person name="Cai Q.L."/>
            <person name="Wang Y."/>
            <person name="Zhao H.B."/>
            <person name="Yang W.F."/>
            <person name="Wang G.Y."/>
            <person name="Li Y.H."/>
            <person name="Zhan D.L."/>
            <person name="Shen Y.T."/>
            <person name="Niu Q.F."/>
            <person name="Chang L."/>
            <person name="Qiu J."/>
            <person name="Zhao L."/>
            <person name="Xie H.B."/>
            <person name="Fu W.Y."/>
            <person name="Jin J."/>
            <person name="Li X.W."/>
            <person name="Jiao Y."/>
            <person name="Zhou C.C."/>
            <person name="Tu T."/>
            <person name="Chai C.Y."/>
            <person name="Gao J.L."/>
            <person name="Fan L.J."/>
            <person name="van de Weg E."/>
            <person name="Wang J.Y."/>
            <person name="Gao Z.S."/>
        </authorList>
    </citation>
    <scope>NUCLEOTIDE SEQUENCE [LARGE SCALE GENOMIC DNA]</scope>
    <source>
        <tissue evidence="1">Leaves</tissue>
    </source>
</reference>
<dbReference type="EMBL" id="RXIC02000023">
    <property type="protein sequence ID" value="KAB1213189.1"/>
    <property type="molecule type" value="Genomic_DNA"/>
</dbReference>
<comment type="caution">
    <text evidence="1">The sequence shown here is derived from an EMBL/GenBank/DDBJ whole genome shotgun (WGS) entry which is preliminary data.</text>
</comment>
<keyword evidence="2" id="KW-1185">Reference proteome</keyword>
<proteinExistence type="predicted"/>
<organism evidence="1 2">
    <name type="scientific">Morella rubra</name>
    <name type="common">Chinese bayberry</name>
    <dbReference type="NCBI Taxonomy" id="262757"/>
    <lineage>
        <taxon>Eukaryota</taxon>
        <taxon>Viridiplantae</taxon>
        <taxon>Streptophyta</taxon>
        <taxon>Embryophyta</taxon>
        <taxon>Tracheophyta</taxon>
        <taxon>Spermatophyta</taxon>
        <taxon>Magnoliopsida</taxon>
        <taxon>eudicotyledons</taxon>
        <taxon>Gunneridae</taxon>
        <taxon>Pentapetalae</taxon>
        <taxon>rosids</taxon>
        <taxon>fabids</taxon>
        <taxon>Fagales</taxon>
        <taxon>Myricaceae</taxon>
        <taxon>Morella</taxon>
    </lineage>
</organism>
<dbReference type="Proteomes" id="UP000516437">
    <property type="component" value="Chromosome 5"/>
</dbReference>
<evidence type="ECO:0000313" key="2">
    <source>
        <dbReference type="Proteomes" id="UP000516437"/>
    </source>
</evidence>
<sequence>MDELSNGNFSMLAHLPCFSFLKGVRCSSPAKVTKQNNYFFVLPAKRGFHSTEVKIMEHTWHDEPYYLHAKHMIILGQDDTPAVENASQCSSVTSVLTGVVFSPSMPVIFQQRKQLLVENLSSSA</sequence>
<dbReference type="PANTHER" id="PTHR36003:SF5">
    <property type="entry name" value="TONB-DEPENDENT HEME RECEPTOR A"/>
    <property type="match status" value="1"/>
</dbReference>
<gene>
    <name evidence="1" type="ORF">CJ030_MR5G024775</name>
</gene>
<dbReference type="AlphaFoldDB" id="A0A6A1VJW1"/>
<protein>
    <submittedName>
        <fullName evidence="1">Uncharacterized protein</fullName>
    </submittedName>
</protein>
<name>A0A6A1VJW1_9ROSI</name>
<dbReference type="OrthoDB" id="521730at2759"/>
<dbReference type="PANTHER" id="PTHR36003">
    <property type="entry name" value="TONB-DEPENDENT HEME RECEPTOR A"/>
    <property type="match status" value="1"/>
</dbReference>